<evidence type="ECO:0000256" key="1">
    <source>
        <dbReference type="ARBA" id="ARBA00009018"/>
    </source>
</evidence>
<dbReference type="CDD" id="cd02022">
    <property type="entry name" value="DPCK"/>
    <property type="match status" value="1"/>
</dbReference>
<keyword evidence="3 5" id="KW-0067">ATP-binding</keyword>
<accession>A0A3D9RQ59</accession>
<dbReference type="GO" id="GO:0015937">
    <property type="term" value="P:coenzyme A biosynthetic process"/>
    <property type="evidence" value="ECO:0007669"/>
    <property type="project" value="UniProtKB-UniRule"/>
</dbReference>
<evidence type="ECO:0000256" key="5">
    <source>
        <dbReference type="HAMAP-Rule" id="MF_00376"/>
    </source>
</evidence>
<dbReference type="AlphaFoldDB" id="A0A3D9RQ59"/>
<dbReference type="PANTHER" id="PTHR10695:SF46">
    <property type="entry name" value="BIFUNCTIONAL COENZYME A SYNTHASE-RELATED"/>
    <property type="match status" value="1"/>
</dbReference>
<dbReference type="PROSITE" id="PS51219">
    <property type="entry name" value="DPCK"/>
    <property type="match status" value="1"/>
</dbReference>
<protein>
    <recommendedName>
        <fullName evidence="5 6">Dephospho-CoA kinase</fullName>
        <ecNumber evidence="5 6">2.7.1.24</ecNumber>
    </recommendedName>
    <alternativeName>
        <fullName evidence="5">Dephosphocoenzyme A kinase</fullName>
    </alternativeName>
</protein>
<evidence type="ECO:0000256" key="6">
    <source>
        <dbReference type="NCBIfam" id="TIGR00152"/>
    </source>
</evidence>
<dbReference type="Gene3D" id="3.40.50.300">
    <property type="entry name" value="P-loop containing nucleotide triphosphate hydrolases"/>
    <property type="match status" value="1"/>
</dbReference>
<name>A0A3D9RQ59_9FLAO</name>
<comment type="pathway">
    <text evidence="5">Cofactor biosynthesis; coenzyme A biosynthesis; CoA from (R)-pantothenate: step 5/5.</text>
</comment>
<dbReference type="RefSeq" id="WP_115879891.1">
    <property type="nucleotide sequence ID" value="NZ_QTTQ01000010.1"/>
</dbReference>
<evidence type="ECO:0000256" key="2">
    <source>
        <dbReference type="ARBA" id="ARBA00022741"/>
    </source>
</evidence>
<dbReference type="InterPro" id="IPR027417">
    <property type="entry name" value="P-loop_NTPase"/>
</dbReference>
<comment type="similarity">
    <text evidence="1 5">Belongs to the CoaE family.</text>
</comment>
<dbReference type="HAMAP" id="MF_00376">
    <property type="entry name" value="Dephospho_CoA_kinase"/>
    <property type="match status" value="1"/>
</dbReference>
<dbReference type="NCBIfam" id="TIGR00152">
    <property type="entry name" value="dephospho-CoA kinase"/>
    <property type="match status" value="1"/>
</dbReference>
<dbReference type="EC" id="2.7.1.24" evidence="5 6"/>
<keyword evidence="8" id="KW-1185">Reference proteome</keyword>
<dbReference type="OrthoDB" id="9812943at2"/>
<dbReference type="PANTHER" id="PTHR10695">
    <property type="entry name" value="DEPHOSPHO-COA KINASE-RELATED"/>
    <property type="match status" value="1"/>
</dbReference>
<evidence type="ECO:0000256" key="4">
    <source>
        <dbReference type="ARBA" id="ARBA00022993"/>
    </source>
</evidence>
<organism evidence="7 8">
    <name type="scientific">Lutibacter oceani</name>
    <dbReference type="NCBI Taxonomy" id="1853311"/>
    <lineage>
        <taxon>Bacteria</taxon>
        <taxon>Pseudomonadati</taxon>
        <taxon>Bacteroidota</taxon>
        <taxon>Flavobacteriia</taxon>
        <taxon>Flavobacteriales</taxon>
        <taxon>Flavobacteriaceae</taxon>
        <taxon>Lutibacter</taxon>
    </lineage>
</organism>
<comment type="catalytic activity">
    <reaction evidence="5">
        <text>3'-dephospho-CoA + ATP = ADP + CoA + H(+)</text>
        <dbReference type="Rhea" id="RHEA:18245"/>
        <dbReference type="ChEBI" id="CHEBI:15378"/>
        <dbReference type="ChEBI" id="CHEBI:30616"/>
        <dbReference type="ChEBI" id="CHEBI:57287"/>
        <dbReference type="ChEBI" id="CHEBI:57328"/>
        <dbReference type="ChEBI" id="CHEBI:456216"/>
        <dbReference type="EC" id="2.7.1.24"/>
    </reaction>
</comment>
<comment type="subcellular location">
    <subcellularLocation>
        <location evidence="5">Cytoplasm</location>
    </subcellularLocation>
</comment>
<dbReference type="GO" id="GO:0004140">
    <property type="term" value="F:dephospho-CoA kinase activity"/>
    <property type="evidence" value="ECO:0007669"/>
    <property type="project" value="UniProtKB-UniRule"/>
</dbReference>
<gene>
    <name evidence="5" type="primary">coaE</name>
    <name evidence="7" type="ORF">BX611_1602</name>
</gene>
<proteinExistence type="inferred from homology"/>
<dbReference type="GO" id="GO:0005737">
    <property type="term" value="C:cytoplasm"/>
    <property type="evidence" value="ECO:0007669"/>
    <property type="project" value="UniProtKB-SubCell"/>
</dbReference>
<keyword evidence="2 5" id="KW-0547">Nucleotide-binding</keyword>
<dbReference type="UniPathway" id="UPA00241">
    <property type="reaction ID" value="UER00356"/>
</dbReference>
<evidence type="ECO:0000313" key="7">
    <source>
        <dbReference type="EMBL" id="REE82059.1"/>
    </source>
</evidence>
<comment type="caution">
    <text evidence="7">The sequence shown here is derived from an EMBL/GenBank/DDBJ whole genome shotgun (WGS) entry which is preliminary data.</text>
</comment>
<dbReference type="Pfam" id="PF01121">
    <property type="entry name" value="CoaE"/>
    <property type="match status" value="1"/>
</dbReference>
<dbReference type="SUPFAM" id="SSF52540">
    <property type="entry name" value="P-loop containing nucleoside triphosphate hydrolases"/>
    <property type="match status" value="1"/>
</dbReference>
<evidence type="ECO:0000313" key="8">
    <source>
        <dbReference type="Proteomes" id="UP000256429"/>
    </source>
</evidence>
<keyword evidence="4 5" id="KW-0173">Coenzyme A biosynthesis</keyword>
<reference evidence="7 8" key="1">
    <citation type="submission" date="2018-08" db="EMBL/GenBank/DDBJ databases">
        <title>Genomic Encyclopedia of Type Strains, Phase III (KMG-III): the genomes of soil and plant-associated and newly described type strains.</title>
        <authorList>
            <person name="Whitman W."/>
        </authorList>
    </citation>
    <scope>NUCLEOTIDE SEQUENCE [LARGE SCALE GENOMIC DNA]</scope>
    <source>
        <strain evidence="7 8">325-5</strain>
    </source>
</reference>
<keyword evidence="5" id="KW-0963">Cytoplasm</keyword>
<feature type="binding site" evidence="5">
    <location>
        <begin position="10"/>
        <end position="15"/>
    </location>
    <ligand>
        <name>ATP</name>
        <dbReference type="ChEBI" id="CHEBI:30616"/>
    </ligand>
</feature>
<comment type="function">
    <text evidence="5">Catalyzes the phosphorylation of the 3'-hydroxyl group of dephosphocoenzyme A to form coenzyme A.</text>
</comment>
<keyword evidence="5" id="KW-0808">Transferase</keyword>
<dbReference type="Proteomes" id="UP000256429">
    <property type="component" value="Unassembled WGS sequence"/>
</dbReference>
<dbReference type="EMBL" id="QTTQ01000010">
    <property type="protein sequence ID" value="REE82059.1"/>
    <property type="molecule type" value="Genomic_DNA"/>
</dbReference>
<dbReference type="GO" id="GO:0005524">
    <property type="term" value="F:ATP binding"/>
    <property type="evidence" value="ECO:0007669"/>
    <property type="project" value="UniProtKB-UniRule"/>
</dbReference>
<evidence type="ECO:0000256" key="3">
    <source>
        <dbReference type="ARBA" id="ARBA00022840"/>
    </source>
</evidence>
<dbReference type="InterPro" id="IPR001977">
    <property type="entry name" value="Depp_CoAkinase"/>
</dbReference>
<keyword evidence="5 7" id="KW-0418">Kinase</keyword>
<sequence length="195" mass="22131">MIIGLTGGIGSGKSTVLNMFKKLGFETYVADIKAKNLMNTNAALVQDITNLFGKEAYKNNELNKTYIAEIVFKDKKKLAALNALVHPKVREDFKNFVKKSPAKFIIYEAAILFESGSNKLCDFVITVTANLEDRIRRVKKRDGVTKSQVLDRIQHQLNDEEKIRKSHFVIVNNTLNTTEKQVLTVYNILLKHSKK</sequence>